<name>A0A413ZMU2_BACSE</name>
<dbReference type="SUPFAM" id="SSF55486">
    <property type="entry name" value="Metalloproteases ('zincins'), catalytic domain"/>
    <property type="match status" value="1"/>
</dbReference>
<dbReference type="InterPro" id="IPR030890">
    <property type="entry name" value="LP_HExxH_w_TonB"/>
</dbReference>
<dbReference type="AlphaFoldDB" id="A0A413ZMU2"/>
<dbReference type="GeneID" id="31798866"/>
<evidence type="ECO:0000313" key="2">
    <source>
        <dbReference type="EMBL" id="KAB5326666.1"/>
    </source>
</evidence>
<feature type="signal peptide" evidence="1">
    <location>
        <begin position="1"/>
        <end position="20"/>
    </location>
</feature>
<keyword evidence="1" id="KW-0732">Signal</keyword>
<dbReference type="Pfam" id="PF15890">
    <property type="entry name" value="Peptidase_Mx1"/>
    <property type="match status" value="1"/>
</dbReference>
<evidence type="ECO:0000256" key="1">
    <source>
        <dbReference type="SAM" id="SignalP"/>
    </source>
</evidence>
<evidence type="ECO:0000313" key="8">
    <source>
        <dbReference type="Proteomes" id="UP000283482"/>
    </source>
</evidence>
<evidence type="ECO:0000313" key="12">
    <source>
        <dbReference type="Proteomes" id="UP000285305"/>
    </source>
</evidence>
<proteinExistence type="predicted"/>
<dbReference type="Proteomes" id="UP000285305">
    <property type="component" value="Unassembled WGS sequence"/>
</dbReference>
<dbReference type="EMBL" id="QSGN01000016">
    <property type="protein sequence ID" value="RHB29381.1"/>
    <property type="molecule type" value="Genomic_DNA"/>
</dbReference>
<dbReference type="PROSITE" id="PS51257">
    <property type="entry name" value="PROKAR_LIPOPROTEIN"/>
    <property type="match status" value="1"/>
</dbReference>
<evidence type="ECO:0000313" key="4">
    <source>
        <dbReference type="EMBL" id="RGW98388.1"/>
    </source>
</evidence>
<evidence type="ECO:0000313" key="13">
    <source>
        <dbReference type="Proteomes" id="UP000431177"/>
    </source>
</evidence>
<reference evidence="8 9" key="1">
    <citation type="submission" date="2018-08" db="EMBL/GenBank/DDBJ databases">
        <title>A genome reference for cultivated species of the human gut microbiota.</title>
        <authorList>
            <person name="Zou Y."/>
            <person name="Xue W."/>
            <person name="Luo G."/>
        </authorList>
    </citation>
    <scope>NUCLEOTIDE SEQUENCE [LARGE SCALE GENOMIC DNA]</scope>
    <source>
        <strain evidence="4 10">AF05-4</strain>
        <strain evidence="3 11">AF12-7</strain>
        <strain evidence="7 9">AM25-16</strain>
        <strain evidence="6 12">AM36-9BH</strain>
        <strain evidence="5 8">AM40-34</strain>
    </source>
</reference>
<dbReference type="NCBIfam" id="TIGR04549">
    <property type="entry name" value="LP_HExxH_w_tonB"/>
    <property type="match status" value="1"/>
</dbReference>
<dbReference type="EMBL" id="WCLA01000023">
    <property type="protein sequence ID" value="KAB5326666.1"/>
    <property type="molecule type" value="Genomic_DNA"/>
</dbReference>
<dbReference type="Proteomes" id="UP000431177">
    <property type="component" value="Unassembled WGS sequence"/>
</dbReference>
<dbReference type="EMBL" id="QSBD01000006">
    <property type="protein sequence ID" value="RGW98388.1"/>
    <property type="molecule type" value="Genomic_DNA"/>
</dbReference>
<gene>
    <name evidence="7" type="ORF">DW668_13985</name>
    <name evidence="6" type="ORF">DW853_15515</name>
    <name evidence="5" type="ORF">DW889_08160</name>
    <name evidence="4" type="ORF">DWV41_05850</name>
    <name evidence="3" type="ORF">DWV77_06960</name>
    <name evidence="2" type="ORF">F9950_11375</name>
</gene>
<dbReference type="Proteomes" id="UP000283482">
    <property type="component" value="Unassembled WGS sequence"/>
</dbReference>
<protein>
    <recommendedName>
        <fullName evidence="14">Substrate import-associated zinc metallohydrolase lipoprotein</fullName>
    </recommendedName>
</protein>
<dbReference type="Proteomes" id="UP000283762">
    <property type="component" value="Unassembled WGS sequence"/>
</dbReference>
<organism evidence="6 12">
    <name type="scientific">Bacteroides stercoris</name>
    <dbReference type="NCBI Taxonomy" id="46506"/>
    <lineage>
        <taxon>Bacteria</taxon>
        <taxon>Pseudomonadati</taxon>
        <taxon>Bacteroidota</taxon>
        <taxon>Bacteroidia</taxon>
        <taxon>Bacteroidales</taxon>
        <taxon>Bacteroidaceae</taxon>
        <taxon>Bacteroides</taxon>
    </lineage>
</organism>
<evidence type="ECO:0000313" key="5">
    <source>
        <dbReference type="EMBL" id="RHB29381.1"/>
    </source>
</evidence>
<evidence type="ECO:0000313" key="10">
    <source>
        <dbReference type="Proteomes" id="UP000284777"/>
    </source>
</evidence>
<dbReference type="EMBL" id="QRHJ01000046">
    <property type="protein sequence ID" value="RHF72106.1"/>
    <property type="molecule type" value="Genomic_DNA"/>
</dbReference>
<evidence type="ECO:0000313" key="6">
    <source>
        <dbReference type="EMBL" id="RHC26259.1"/>
    </source>
</evidence>
<dbReference type="Proteomes" id="UP000284777">
    <property type="component" value="Unassembled WGS sequence"/>
</dbReference>
<dbReference type="Gene3D" id="3.40.390.70">
    <property type="match status" value="1"/>
</dbReference>
<dbReference type="EMBL" id="QSHQ01000045">
    <property type="protein sequence ID" value="RHC26259.1"/>
    <property type="molecule type" value="Genomic_DNA"/>
</dbReference>
<dbReference type="EMBL" id="QSAF01000006">
    <property type="protein sequence ID" value="RGW34522.1"/>
    <property type="molecule type" value="Genomic_DNA"/>
</dbReference>
<dbReference type="RefSeq" id="WP_005658224.1">
    <property type="nucleotide sequence ID" value="NZ_CABOGI010000014.1"/>
</dbReference>
<evidence type="ECO:0000313" key="11">
    <source>
        <dbReference type="Proteomes" id="UP000285150"/>
    </source>
</evidence>
<evidence type="ECO:0008006" key="14">
    <source>
        <dbReference type="Google" id="ProtNLM"/>
    </source>
</evidence>
<evidence type="ECO:0000313" key="7">
    <source>
        <dbReference type="EMBL" id="RHF72106.1"/>
    </source>
</evidence>
<feature type="chain" id="PRO_5036349775" description="Substrate import-associated zinc metallohydrolase lipoprotein" evidence="1">
    <location>
        <begin position="21"/>
        <end position="293"/>
    </location>
</feature>
<accession>A0A413ZMU2</accession>
<sequence length="293" mass="33646">MKKYITYFLMAAALIGGATACNEDDLTKESSFDNMTPYRTAFDEWLLDNYVTPYNIDFKYKFEYKESDTDYNLAPAELSKSVAMAKLVKYLWIDAYVEVQGNNRDFICTYGPKMIHLIGSPAYDNGKITLGTAEGGLKVTLYNINALNPNSVDVEMMNRWYFSTMHHEFSHILHQTIEFPQDFYAVSSGKYIGNGWVNVSDEAALGMGFITAYGGSEVHEDFAELVANYVTHDAAWWQQQLKIADEGATFINQKMEIVRNYMNEVWNIDLDKLRDIVQRRSEQVKYIDLTELN</sequence>
<evidence type="ECO:0000313" key="3">
    <source>
        <dbReference type="EMBL" id="RGW34522.1"/>
    </source>
</evidence>
<dbReference type="Proteomes" id="UP000285150">
    <property type="component" value="Unassembled WGS sequence"/>
</dbReference>
<comment type="caution">
    <text evidence="6">The sequence shown here is derived from an EMBL/GenBank/DDBJ whole genome shotgun (WGS) entry which is preliminary data.</text>
</comment>
<evidence type="ECO:0000313" key="9">
    <source>
        <dbReference type="Proteomes" id="UP000283762"/>
    </source>
</evidence>
<reference evidence="2 13" key="2">
    <citation type="journal article" date="2019" name="Nat. Med.">
        <title>A library of human gut bacterial isolates paired with longitudinal multiomics data enables mechanistic microbiome research.</title>
        <authorList>
            <person name="Poyet M."/>
            <person name="Groussin M."/>
            <person name="Gibbons S.M."/>
            <person name="Avila-Pacheco J."/>
            <person name="Jiang X."/>
            <person name="Kearney S.M."/>
            <person name="Perrotta A.R."/>
            <person name="Berdy B."/>
            <person name="Zhao S."/>
            <person name="Lieberman T.D."/>
            <person name="Swanson P.K."/>
            <person name="Smith M."/>
            <person name="Roesemann S."/>
            <person name="Alexander J.E."/>
            <person name="Rich S.A."/>
            <person name="Livny J."/>
            <person name="Vlamakis H."/>
            <person name="Clish C."/>
            <person name="Bullock K."/>
            <person name="Deik A."/>
            <person name="Scott J."/>
            <person name="Pierce K.A."/>
            <person name="Xavier R.J."/>
            <person name="Alm E.J."/>
        </authorList>
    </citation>
    <scope>NUCLEOTIDE SEQUENCE [LARGE SCALE GENOMIC DNA]</scope>
    <source>
        <strain evidence="2 13">BIOML-A2</strain>
    </source>
</reference>